<sequence length="610" mass="65855">MSKKALLLIYFFILIGVMFAQNIWQGNATVSQYGEFPPEGYYGASNAFPVNSIVEVTNIENGKTTRVIITRGLSEEGLLLLLSADAARELEVPVGSIARIKAKVSPINQTEKSSGNSGKNAVKDVDLNPAVTIPQEIIDNPPTPTPPPWEAIVSLDKPKATDSSEEVLLDSSLIAPEESIIPAPTPEPTSTPKPVVIRPEPVETPTPVPAPTPTPSAMPTVAATLTPETPETTLESPKAEEEQTAAELSVEPSIAAPASSPTPAPVAEKTPVPTTEPINILAAKKTESPISGTIEKLTQRTPLKTLAIPPRKENPFVFLPEPKLLVDLTDKDIVNLPEVPLPQEEIPQISMENLRAKKQEDYIPSLTEPVIIAESEESPTVEEGPSISFFEPSPPPFDVDIPLVEPDQLLKEEVADLPIEQPSIPDTALVVPQEEPLLTKEEIAETSMPQPTQTPTDIPPSGENMELSLVPAEERPPSPEHTHAPSEEDLIIEGIVDALSQSPTPTPTPSPAPDTAATTIPTLAKELPLVKSLKKGYYYVQLGAYKTTESALKMVNRMGITYPVIAIPLEKDGKIIYRILVGPLNHDESGTLVYWFKAQGFKDVFIQRGE</sequence>
<dbReference type="InterPro" id="IPR036908">
    <property type="entry name" value="RlpA-like_sf"/>
</dbReference>
<dbReference type="Proteomes" id="UP001466331">
    <property type="component" value="Unassembled WGS sequence"/>
</dbReference>
<feature type="domain" description="SPOR" evidence="2">
    <location>
        <begin position="532"/>
        <end position="610"/>
    </location>
</feature>
<dbReference type="PROSITE" id="PS51724">
    <property type="entry name" value="SPOR"/>
    <property type="match status" value="1"/>
</dbReference>
<reference evidence="3 4" key="1">
    <citation type="submission" date="2024-03" db="EMBL/GenBank/DDBJ databases">
        <title>Ignisphaera cupida sp. nov., a hyperthermophilic hydrolytic archaeon from a hot spring of Kamchatka, and proposal of Ignisphaeraceae fam. nov.</title>
        <authorList>
            <person name="Podosokorskaya O.A."/>
            <person name="Elcheninov A.G."/>
            <person name="Maltseva A.I."/>
            <person name="Zayulina K.S."/>
            <person name="Novikov A."/>
            <person name="Merkel A.Y."/>
        </authorList>
    </citation>
    <scope>NUCLEOTIDE SEQUENCE [LARGE SCALE GENOMIC DNA]</scope>
    <source>
        <strain evidence="3 4">38H-sp</strain>
    </source>
</reference>
<feature type="region of interest" description="Disordered" evidence="1">
    <location>
        <begin position="443"/>
        <end position="464"/>
    </location>
</feature>
<evidence type="ECO:0000313" key="4">
    <source>
        <dbReference type="Proteomes" id="UP001466331"/>
    </source>
</evidence>
<feature type="compositionally biased region" description="Pro residues" evidence="1">
    <location>
        <begin position="202"/>
        <end position="216"/>
    </location>
</feature>
<evidence type="ECO:0000256" key="1">
    <source>
        <dbReference type="SAM" id="MobiDB-lite"/>
    </source>
</evidence>
<proteinExistence type="predicted"/>
<feature type="compositionally biased region" description="Low complexity" evidence="1">
    <location>
        <begin position="249"/>
        <end position="268"/>
    </location>
</feature>
<comment type="caution">
    <text evidence="3">The sequence shown here is derived from an EMBL/GenBank/DDBJ whole genome shotgun (WGS) entry which is preliminary data.</text>
</comment>
<gene>
    <name evidence="3" type="ORF">WKV44_05300</name>
</gene>
<name>A0ABU9UBA2_9SPIR</name>
<dbReference type="EMBL" id="JBCHKQ010000002">
    <property type="protein sequence ID" value="MEM5947952.1"/>
    <property type="molecule type" value="Genomic_DNA"/>
</dbReference>
<feature type="compositionally biased region" description="Low complexity" evidence="1">
    <location>
        <begin position="382"/>
        <end position="391"/>
    </location>
</feature>
<evidence type="ECO:0000313" key="3">
    <source>
        <dbReference type="EMBL" id="MEM5947952.1"/>
    </source>
</evidence>
<dbReference type="InterPro" id="IPR007730">
    <property type="entry name" value="SPOR-like_dom"/>
</dbReference>
<feature type="region of interest" description="Disordered" evidence="1">
    <location>
        <begin position="375"/>
        <end position="401"/>
    </location>
</feature>
<accession>A0ABU9UBA2</accession>
<dbReference type="RefSeq" id="WP_420069398.1">
    <property type="nucleotide sequence ID" value="NZ_JBCHKQ010000002.1"/>
</dbReference>
<feature type="compositionally biased region" description="Low complexity" evidence="1">
    <location>
        <begin position="217"/>
        <end position="235"/>
    </location>
</feature>
<organism evidence="3 4">
    <name type="scientific">Rarispira pelagica</name>
    <dbReference type="NCBI Taxonomy" id="3141764"/>
    <lineage>
        <taxon>Bacteria</taxon>
        <taxon>Pseudomonadati</taxon>
        <taxon>Spirochaetota</taxon>
        <taxon>Spirochaetia</taxon>
        <taxon>Winmispirales</taxon>
        <taxon>Winmispiraceae</taxon>
        <taxon>Rarispira</taxon>
    </lineage>
</organism>
<dbReference type="InterPro" id="IPR036680">
    <property type="entry name" value="SPOR-like_sf"/>
</dbReference>
<protein>
    <submittedName>
        <fullName evidence="3">SPOR domain-containing protein</fullName>
    </submittedName>
</protein>
<feature type="region of interest" description="Disordered" evidence="1">
    <location>
        <begin position="199"/>
        <end position="286"/>
    </location>
</feature>
<evidence type="ECO:0000259" key="2">
    <source>
        <dbReference type="PROSITE" id="PS51724"/>
    </source>
</evidence>
<dbReference type="Pfam" id="PF05036">
    <property type="entry name" value="SPOR"/>
    <property type="match status" value="1"/>
</dbReference>
<keyword evidence="4" id="KW-1185">Reference proteome</keyword>
<dbReference type="SUPFAM" id="SSF110997">
    <property type="entry name" value="Sporulation related repeat"/>
    <property type="match status" value="1"/>
</dbReference>
<dbReference type="Gene3D" id="2.40.40.10">
    <property type="entry name" value="RlpA-like domain"/>
    <property type="match status" value="1"/>
</dbReference>